<keyword evidence="5" id="KW-1185">Reference proteome</keyword>
<name>A0ABV9F3R2_9SPHN</name>
<sequence length="260" mass="26881">MVDKRVAIVTGGGTGVGAASAKALAADGYNVLVNYARSKDAADDVVAHIVAGGGDAVAVRGDVASDHDCRALASAAVGRWGRIDALVHSAGVTQFVSMSDLEGQDAEDFHRIYGVNVIGAYQMARAVLPAMRAQEGGAIILVSSISSLNGTGSSYAYAASKGALNTLTMALSRNLAPIRVNAVLPGVIDGDWLRRGLGEDGFDQARKTFEDASALGRLCTPEDIASTIRWLVSEARAMTGQLVTIDAGAMIGRPPQVVLR</sequence>
<dbReference type="PANTHER" id="PTHR43639:SF1">
    <property type="entry name" value="SHORT-CHAIN DEHYDROGENASE_REDUCTASE FAMILY PROTEIN"/>
    <property type="match status" value="1"/>
</dbReference>
<dbReference type="CDD" id="cd05233">
    <property type="entry name" value="SDR_c"/>
    <property type="match status" value="1"/>
</dbReference>
<dbReference type="PROSITE" id="PS00061">
    <property type="entry name" value="ADH_SHORT"/>
    <property type="match status" value="1"/>
</dbReference>
<accession>A0ABV9F3R2</accession>
<evidence type="ECO:0000313" key="5">
    <source>
        <dbReference type="Proteomes" id="UP001595957"/>
    </source>
</evidence>
<comment type="similarity">
    <text evidence="1">Belongs to the short-chain dehydrogenases/reductases (SDR) family.</text>
</comment>
<dbReference type="SMART" id="SM00822">
    <property type="entry name" value="PKS_KR"/>
    <property type="match status" value="1"/>
</dbReference>
<dbReference type="InterPro" id="IPR057326">
    <property type="entry name" value="KR_dom"/>
</dbReference>
<protein>
    <submittedName>
        <fullName evidence="4">SDR family NAD(P)-dependent oxidoreductase</fullName>
        <ecNumber evidence="4">1.1.1.-</ecNumber>
    </submittedName>
</protein>
<dbReference type="InterPro" id="IPR002347">
    <property type="entry name" value="SDR_fam"/>
</dbReference>
<dbReference type="PANTHER" id="PTHR43639">
    <property type="entry name" value="OXIDOREDUCTASE, SHORT-CHAIN DEHYDROGENASE/REDUCTASE FAMILY (AFU_ORTHOLOGUE AFUA_5G02870)"/>
    <property type="match status" value="1"/>
</dbReference>
<gene>
    <name evidence="4" type="ORF">ACFO3E_11775</name>
</gene>
<dbReference type="Gene3D" id="3.40.50.720">
    <property type="entry name" value="NAD(P)-binding Rossmann-like Domain"/>
    <property type="match status" value="1"/>
</dbReference>
<dbReference type="EC" id="1.1.1.-" evidence="4"/>
<dbReference type="PRINTS" id="PR00080">
    <property type="entry name" value="SDRFAMILY"/>
</dbReference>
<evidence type="ECO:0000259" key="3">
    <source>
        <dbReference type="SMART" id="SM00822"/>
    </source>
</evidence>
<organism evidence="4 5">
    <name type="scientific">Sphingobium tyrosinilyticum</name>
    <dbReference type="NCBI Taxonomy" id="2715436"/>
    <lineage>
        <taxon>Bacteria</taxon>
        <taxon>Pseudomonadati</taxon>
        <taxon>Pseudomonadota</taxon>
        <taxon>Alphaproteobacteria</taxon>
        <taxon>Sphingomonadales</taxon>
        <taxon>Sphingomonadaceae</taxon>
        <taxon>Sphingobium</taxon>
    </lineage>
</organism>
<keyword evidence="2 4" id="KW-0560">Oxidoreductase</keyword>
<dbReference type="Pfam" id="PF13561">
    <property type="entry name" value="adh_short_C2"/>
    <property type="match status" value="1"/>
</dbReference>
<reference evidence="5" key="1">
    <citation type="journal article" date="2019" name="Int. J. Syst. Evol. Microbiol.">
        <title>The Global Catalogue of Microorganisms (GCM) 10K type strain sequencing project: providing services to taxonomists for standard genome sequencing and annotation.</title>
        <authorList>
            <consortium name="The Broad Institute Genomics Platform"/>
            <consortium name="The Broad Institute Genome Sequencing Center for Infectious Disease"/>
            <person name="Wu L."/>
            <person name="Ma J."/>
        </authorList>
    </citation>
    <scope>NUCLEOTIDE SEQUENCE [LARGE SCALE GENOMIC DNA]</scope>
    <source>
        <strain evidence="5">NBRC 103632</strain>
    </source>
</reference>
<dbReference type="SUPFAM" id="SSF51735">
    <property type="entry name" value="NAD(P)-binding Rossmann-fold domains"/>
    <property type="match status" value="1"/>
</dbReference>
<dbReference type="Proteomes" id="UP001595957">
    <property type="component" value="Unassembled WGS sequence"/>
</dbReference>
<dbReference type="EMBL" id="JBHSFZ010000025">
    <property type="protein sequence ID" value="MFC4594864.1"/>
    <property type="molecule type" value="Genomic_DNA"/>
</dbReference>
<feature type="domain" description="Ketoreductase" evidence="3">
    <location>
        <begin position="5"/>
        <end position="191"/>
    </location>
</feature>
<evidence type="ECO:0000256" key="2">
    <source>
        <dbReference type="ARBA" id="ARBA00023002"/>
    </source>
</evidence>
<dbReference type="RefSeq" id="WP_066531789.1">
    <property type="nucleotide sequence ID" value="NZ_JBHSFZ010000025.1"/>
</dbReference>
<evidence type="ECO:0000313" key="4">
    <source>
        <dbReference type="EMBL" id="MFC4594864.1"/>
    </source>
</evidence>
<dbReference type="GO" id="GO:0016491">
    <property type="term" value="F:oxidoreductase activity"/>
    <property type="evidence" value="ECO:0007669"/>
    <property type="project" value="UniProtKB-KW"/>
</dbReference>
<proteinExistence type="inferred from homology"/>
<dbReference type="InterPro" id="IPR020904">
    <property type="entry name" value="Sc_DH/Rdtase_CS"/>
</dbReference>
<comment type="caution">
    <text evidence="4">The sequence shown here is derived from an EMBL/GenBank/DDBJ whole genome shotgun (WGS) entry which is preliminary data.</text>
</comment>
<dbReference type="PRINTS" id="PR00081">
    <property type="entry name" value="GDHRDH"/>
</dbReference>
<evidence type="ECO:0000256" key="1">
    <source>
        <dbReference type="ARBA" id="ARBA00006484"/>
    </source>
</evidence>
<dbReference type="InterPro" id="IPR036291">
    <property type="entry name" value="NAD(P)-bd_dom_sf"/>
</dbReference>